<feature type="coiled-coil region" evidence="2">
    <location>
        <begin position="542"/>
        <end position="650"/>
    </location>
</feature>
<dbReference type="SUPFAM" id="SSF52540">
    <property type="entry name" value="P-loop containing nucleoside triphosphate hydrolases"/>
    <property type="match status" value="1"/>
</dbReference>
<feature type="region of interest" description="Disordered" evidence="3">
    <location>
        <begin position="669"/>
        <end position="693"/>
    </location>
</feature>
<dbReference type="InterPro" id="IPR001752">
    <property type="entry name" value="Kinesin_motor_dom"/>
</dbReference>
<gene>
    <name evidence="5" type="ORF">BSTOLATCC_MIC9745</name>
</gene>
<protein>
    <recommendedName>
        <fullName evidence="4">Kinesin motor domain-containing protein</fullName>
    </recommendedName>
</protein>
<reference evidence="5" key="1">
    <citation type="submission" date="2021-09" db="EMBL/GenBank/DDBJ databases">
        <authorList>
            <consortium name="AG Swart"/>
            <person name="Singh M."/>
            <person name="Singh A."/>
            <person name="Seah K."/>
            <person name="Emmerich C."/>
        </authorList>
    </citation>
    <scope>NUCLEOTIDE SEQUENCE</scope>
    <source>
        <strain evidence="5">ATCC30299</strain>
    </source>
</reference>
<feature type="region of interest" description="Disordered" evidence="3">
    <location>
        <begin position="190"/>
        <end position="222"/>
    </location>
</feature>
<dbReference type="EMBL" id="CAJZBQ010000011">
    <property type="protein sequence ID" value="CAG9313944.1"/>
    <property type="molecule type" value="Genomic_DNA"/>
</dbReference>
<keyword evidence="2" id="KW-0175">Coiled coil</keyword>
<dbReference type="PROSITE" id="PS50067">
    <property type="entry name" value="KINESIN_MOTOR_2"/>
    <property type="match status" value="1"/>
</dbReference>
<dbReference type="SMART" id="SM00129">
    <property type="entry name" value="KISc"/>
    <property type="match status" value="1"/>
</dbReference>
<sequence>MGDQEADIYSQLDQLKQEYEDYQSQSKEYEELLESEVADKEEKLSQALQKSSKLSEELQSYKEKYQKNEFEVCKLQKEIEHLKSRLKLFEEQKRELEHLNDQWENSARILEFSKQDLEERLYQAEENAIMYKGELDEIACAKEVEIQRLKEECNELRQEIATLAAQKGDTTRLAELEQMLNNTLKEQEELKSQLDVSRQTKKSGSSHISSRRDSIDSGTNSPAEACQSVKVLVKVRPVLESDANKGVCLAYNDSGIQVSTVLSKEKGKTITDVKKFEFDRIFGSESSIDDLFYDITPSLNMVANGGRACILAYGQTGSGKTHTMNEVLSKSVEALKLLIGTDCQIFLNCIEIYNEQVRNLLSNDALSKNWKEIIEMAEVKLDNEWYDQSLVLIQQAALKRSTKFTESNSSSSRSHCIYTLKIVKGKDTGIIQFVDLAGSERISKSKASGDVLKETLLINKSLSALQDVIAALESKQSHIPYRNSMLTRILQQTLGGEESMVTVILNCSPCEESSGETICTLALGTRLRSVDLGYSIRKNLKNEEVERTLRLLEKERADKNTILRKLDKLERDIESYVYAIKDRDSKIGGLIIKSKNKEKQLTEENDKLRKELISLKNSQEESNKKLRIIKSHAENEALAKNKAIQQLKTKEASMKRVLSASPAAFRRPPLNYQPILTSSQSTPSRIPRPKIRDRSAESCMKAVTDSWHYNFLL</sequence>
<dbReference type="GO" id="GO:0005524">
    <property type="term" value="F:ATP binding"/>
    <property type="evidence" value="ECO:0007669"/>
    <property type="project" value="UniProtKB-UniRule"/>
</dbReference>
<dbReference type="InterPro" id="IPR027417">
    <property type="entry name" value="P-loop_NTPase"/>
</dbReference>
<dbReference type="GO" id="GO:0015630">
    <property type="term" value="C:microtubule cytoskeleton"/>
    <property type="evidence" value="ECO:0007669"/>
    <property type="project" value="TreeGrafter"/>
</dbReference>
<dbReference type="Proteomes" id="UP001162131">
    <property type="component" value="Unassembled WGS sequence"/>
</dbReference>
<dbReference type="Gene3D" id="6.10.250.1080">
    <property type="match status" value="1"/>
</dbReference>
<proteinExistence type="inferred from homology"/>
<evidence type="ECO:0000313" key="6">
    <source>
        <dbReference type="Proteomes" id="UP001162131"/>
    </source>
</evidence>
<organism evidence="5 6">
    <name type="scientific">Blepharisma stoltei</name>
    <dbReference type="NCBI Taxonomy" id="1481888"/>
    <lineage>
        <taxon>Eukaryota</taxon>
        <taxon>Sar</taxon>
        <taxon>Alveolata</taxon>
        <taxon>Ciliophora</taxon>
        <taxon>Postciliodesmatophora</taxon>
        <taxon>Heterotrichea</taxon>
        <taxon>Heterotrichida</taxon>
        <taxon>Blepharismidae</taxon>
        <taxon>Blepharisma</taxon>
    </lineage>
</organism>
<feature type="domain" description="Kinesin motor" evidence="4">
    <location>
        <begin position="228"/>
        <end position="530"/>
    </location>
</feature>
<accession>A0AAU9J007</accession>
<dbReference type="PANTHER" id="PTHR47972">
    <property type="entry name" value="KINESIN-LIKE PROTEIN KLP-3"/>
    <property type="match status" value="1"/>
</dbReference>
<evidence type="ECO:0000313" key="5">
    <source>
        <dbReference type="EMBL" id="CAG9313944.1"/>
    </source>
</evidence>
<keyword evidence="1" id="KW-0505">Motor protein</keyword>
<keyword evidence="1" id="KW-0067">ATP-binding</keyword>
<dbReference type="InterPro" id="IPR036961">
    <property type="entry name" value="Kinesin_motor_dom_sf"/>
</dbReference>
<feature type="compositionally biased region" description="Polar residues" evidence="3">
    <location>
        <begin position="674"/>
        <end position="684"/>
    </location>
</feature>
<dbReference type="PRINTS" id="PR00380">
    <property type="entry name" value="KINESINHEAVY"/>
</dbReference>
<comment type="similarity">
    <text evidence="1">Belongs to the TRAFAC class myosin-kinesin ATPase superfamily. Kinesin family.</text>
</comment>
<keyword evidence="1" id="KW-0547">Nucleotide-binding</keyword>
<dbReference type="InterPro" id="IPR027640">
    <property type="entry name" value="Kinesin-like_fam"/>
</dbReference>
<feature type="binding site" evidence="1">
    <location>
        <begin position="314"/>
        <end position="321"/>
    </location>
    <ligand>
        <name>ATP</name>
        <dbReference type="ChEBI" id="CHEBI:30616"/>
    </ligand>
</feature>
<evidence type="ECO:0000259" key="4">
    <source>
        <dbReference type="PROSITE" id="PS50067"/>
    </source>
</evidence>
<keyword evidence="6" id="KW-1185">Reference proteome</keyword>
<name>A0AAU9J007_9CILI</name>
<dbReference type="GO" id="GO:0007018">
    <property type="term" value="P:microtubule-based movement"/>
    <property type="evidence" value="ECO:0007669"/>
    <property type="project" value="InterPro"/>
</dbReference>
<dbReference type="Gene3D" id="3.40.850.10">
    <property type="entry name" value="Kinesin motor domain"/>
    <property type="match status" value="1"/>
</dbReference>
<dbReference type="GO" id="GO:0008017">
    <property type="term" value="F:microtubule binding"/>
    <property type="evidence" value="ECO:0007669"/>
    <property type="project" value="InterPro"/>
</dbReference>
<evidence type="ECO:0000256" key="1">
    <source>
        <dbReference type="PROSITE-ProRule" id="PRU00283"/>
    </source>
</evidence>
<dbReference type="AlphaFoldDB" id="A0AAU9J007"/>
<dbReference type="PANTHER" id="PTHR47972:SF28">
    <property type="entry name" value="KINESIN-LIKE PROTEIN KLP-3"/>
    <property type="match status" value="1"/>
</dbReference>
<evidence type="ECO:0000256" key="3">
    <source>
        <dbReference type="SAM" id="MobiDB-lite"/>
    </source>
</evidence>
<evidence type="ECO:0000256" key="2">
    <source>
        <dbReference type="SAM" id="Coils"/>
    </source>
</evidence>
<dbReference type="Pfam" id="PF00225">
    <property type="entry name" value="Kinesin"/>
    <property type="match status" value="1"/>
</dbReference>
<dbReference type="GO" id="GO:0003777">
    <property type="term" value="F:microtubule motor activity"/>
    <property type="evidence" value="ECO:0007669"/>
    <property type="project" value="InterPro"/>
</dbReference>
<comment type="caution">
    <text evidence="5">The sequence shown here is derived from an EMBL/GenBank/DDBJ whole genome shotgun (WGS) entry which is preliminary data.</text>
</comment>